<dbReference type="PROSITE" id="PS51198">
    <property type="entry name" value="UVRD_HELICASE_ATP_BIND"/>
    <property type="match status" value="1"/>
</dbReference>
<evidence type="ECO:0000256" key="7">
    <source>
        <dbReference type="ARBA" id="ARBA00034617"/>
    </source>
</evidence>
<dbReference type="GO" id="GO:0005524">
    <property type="term" value="F:ATP binding"/>
    <property type="evidence" value="ECO:0007669"/>
    <property type="project" value="UniProtKB-UniRule"/>
</dbReference>
<dbReference type="GO" id="GO:0016887">
    <property type="term" value="F:ATP hydrolysis activity"/>
    <property type="evidence" value="ECO:0007669"/>
    <property type="project" value="RHEA"/>
</dbReference>
<evidence type="ECO:0000256" key="10">
    <source>
        <dbReference type="PROSITE-ProRule" id="PRU00560"/>
    </source>
</evidence>
<comment type="catalytic activity">
    <reaction evidence="9">
        <text>ATP + H2O = ADP + phosphate + H(+)</text>
        <dbReference type="Rhea" id="RHEA:13065"/>
        <dbReference type="ChEBI" id="CHEBI:15377"/>
        <dbReference type="ChEBI" id="CHEBI:15378"/>
        <dbReference type="ChEBI" id="CHEBI:30616"/>
        <dbReference type="ChEBI" id="CHEBI:43474"/>
        <dbReference type="ChEBI" id="CHEBI:456216"/>
        <dbReference type="EC" id="5.6.2.4"/>
    </reaction>
</comment>
<keyword evidence="4 10" id="KW-0347">Helicase</keyword>
<dbReference type="InterPro" id="IPR000212">
    <property type="entry name" value="DNA_helicase_UvrD/REP"/>
</dbReference>
<dbReference type="InterPro" id="IPR014016">
    <property type="entry name" value="UvrD-like_ATP-bd"/>
</dbReference>
<dbReference type="GO" id="GO:0003677">
    <property type="term" value="F:DNA binding"/>
    <property type="evidence" value="ECO:0007669"/>
    <property type="project" value="InterPro"/>
</dbReference>
<evidence type="ECO:0000256" key="2">
    <source>
        <dbReference type="ARBA" id="ARBA00022741"/>
    </source>
</evidence>
<keyword evidence="1" id="KW-1277">Toxin-antitoxin system</keyword>
<reference evidence="12 13" key="1">
    <citation type="submission" date="2007-08" db="EMBL/GenBank/DDBJ databases">
        <title>Complete sequence of Roseiflexus castenholzii DSM 13941.</title>
        <authorList>
            <consortium name="US DOE Joint Genome Institute"/>
            <person name="Copeland A."/>
            <person name="Lucas S."/>
            <person name="Lapidus A."/>
            <person name="Barry K."/>
            <person name="Glavina del Rio T."/>
            <person name="Dalin E."/>
            <person name="Tice H."/>
            <person name="Pitluck S."/>
            <person name="Thompson L.S."/>
            <person name="Brettin T."/>
            <person name="Bruce D."/>
            <person name="Detter J.C."/>
            <person name="Han C."/>
            <person name="Tapia R."/>
            <person name="Schmutz J."/>
            <person name="Larimer F."/>
            <person name="Land M."/>
            <person name="Hauser L."/>
            <person name="Kyrpides N."/>
            <person name="Mikhailova N."/>
            <person name="Bryant D.A."/>
            <person name="Hanada S."/>
            <person name="Tsukatani Y."/>
            <person name="Richardson P."/>
        </authorList>
    </citation>
    <scope>NUCLEOTIDE SEQUENCE [LARGE SCALE GENOMIC DNA]</scope>
    <source>
        <strain evidence="13">DSM 13941 / HLO8</strain>
    </source>
</reference>
<evidence type="ECO:0000256" key="6">
    <source>
        <dbReference type="ARBA" id="ARBA00023235"/>
    </source>
</evidence>
<feature type="binding site" evidence="10">
    <location>
        <begin position="244"/>
        <end position="251"/>
    </location>
    <ligand>
        <name>ATP</name>
        <dbReference type="ChEBI" id="CHEBI:30616"/>
    </ligand>
</feature>
<dbReference type="Proteomes" id="UP000000263">
    <property type="component" value="Chromosome"/>
</dbReference>
<dbReference type="eggNOG" id="COG0210">
    <property type="taxonomic scope" value="Bacteria"/>
</dbReference>
<dbReference type="GO" id="GO:0005829">
    <property type="term" value="C:cytosol"/>
    <property type="evidence" value="ECO:0007669"/>
    <property type="project" value="TreeGrafter"/>
</dbReference>
<dbReference type="HOGENOM" id="CLU_023846_0_0_0"/>
<dbReference type="Gene3D" id="3.30.2310.20">
    <property type="entry name" value="RelE-like"/>
    <property type="match status" value="1"/>
</dbReference>
<comment type="catalytic activity">
    <reaction evidence="7">
        <text>Couples ATP hydrolysis with the unwinding of duplex DNA by translocating in the 3'-5' direction.</text>
        <dbReference type="EC" id="5.6.2.4"/>
    </reaction>
</comment>
<dbReference type="AlphaFoldDB" id="A7NR99"/>
<dbReference type="OrthoDB" id="9787585at2"/>
<evidence type="ECO:0000256" key="8">
    <source>
        <dbReference type="ARBA" id="ARBA00034808"/>
    </source>
</evidence>
<dbReference type="InterPro" id="IPR027417">
    <property type="entry name" value="P-loop_NTPase"/>
</dbReference>
<dbReference type="EC" id="5.6.2.4" evidence="8"/>
<dbReference type="eggNOG" id="COG2026">
    <property type="taxonomic scope" value="Bacteria"/>
</dbReference>
<dbReference type="Pfam" id="PF13361">
    <property type="entry name" value="UvrD_C"/>
    <property type="match status" value="1"/>
</dbReference>
<evidence type="ECO:0000256" key="4">
    <source>
        <dbReference type="ARBA" id="ARBA00022806"/>
    </source>
</evidence>
<evidence type="ECO:0000256" key="1">
    <source>
        <dbReference type="ARBA" id="ARBA00022649"/>
    </source>
</evidence>
<dbReference type="InterPro" id="IPR014017">
    <property type="entry name" value="DNA_helicase_UvrD-like_C"/>
</dbReference>
<organism evidence="12 13">
    <name type="scientific">Roseiflexus castenholzii (strain DSM 13941 / HLO8)</name>
    <dbReference type="NCBI Taxonomy" id="383372"/>
    <lineage>
        <taxon>Bacteria</taxon>
        <taxon>Bacillati</taxon>
        <taxon>Chloroflexota</taxon>
        <taxon>Chloroflexia</taxon>
        <taxon>Chloroflexales</taxon>
        <taxon>Roseiflexineae</taxon>
        <taxon>Roseiflexaceae</taxon>
        <taxon>Roseiflexus</taxon>
    </lineage>
</organism>
<dbReference type="GO" id="GO:0043138">
    <property type="term" value="F:3'-5' DNA helicase activity"/>
    <property type="evidence" value="ECO:0007669"/>
    <property type="project" value="UniProtKB-EC"/>
</dbReference>
<proteinExistence type="predicted"/>
<evidence type="ECO:0000313" key="13">
    <source>
        <dbReference type="Proteomes" id="UP000000263"/>
    </source>
</evidence>
<keyword evidence="6" id="KW-0413">Isomerase</keyword>
<name>A7NR99_ROSCS</name>
<keyword evidence="13" id="KW-1185">Reference proteome</keyword>
<protein>
    <recommendedName>
        <fullName evidence="8">DNA 3'-5' helicase</fullName>
        <ecNumber evidence="8">5.6.2.4</ecNumber>
    </recommendedName>
</protein>
<dbReference type="InterPro" id="IPR035093">
    <property type="entry name" value="RelE/ParE_toxin_dom_sf"/>
</dbReference>
<keyword evidence="3 10" id="KW-0378">Hydrolase</keyword>
<dbReference type="Gene3D" id="3.40.50.300">
    <property type="entry name" value="P-loop containing nucleotide triphosphate hydrolases"/>
    <property type="match status" value="2"/>
</dbReference>
<evidence type="ECO:0000259" key="11">
    <source>
        <dbReference type="PROSITE" id="PS51198"/>
    </source>
</evidence>
<evidence type="ECO:0000313" key="12">
    <source>
        <dbReference type="EMBL" id="ABU60095.1"/>
    </source>
</evidence>
<gene>
    <name evidence="12" type="ordered locus">Rcas_4063</name>
</gene>
<dbReference type="RefSeq" id="WP_012122516.1">
    <property type="nucleotide sequence ID" value="NC_009767.1"/>
</dbReference>
<dbReference type="STRING" id="383372.Rcas_4063"/>
<accession>A7NR99</accession>
<sequence>MARFELSFTPTFYYESLDLPRHVSKTITRKLETIADDPYSARGDAKKLKGYDNVYRVRVGDYRICYCIGKGWVKLLSVRKRDERTYEDDLPDIAPPALPPDPVTLTPRAHGAVEEQFVLSKPPMDAALLSSALPPSRPLPFPITEDMLERWRIPAQYRTITLTARTEDDLLNLPIPERHLTLLLDNLFPRSLDAIAAQPEFVLSTPVDIERFAEEDLTGFLLRLTPDQERLVNQDRRGPILVRGGPGTGKSTLALYRVQRLLEQGVTSVLFTTYTNALVAYSEQLLTRLLGASPDTRGVKVTTVDSLAFHYFARGWGSPRLATEGQATALLMDALANADIPAADAHERRAALERLGAEYLLQEFLHVIEARNINSLEEYLAVERHGRRMPLKPALREALWAIYVSWRDLMRVKGLVLNEQVRRGAMEFAATLSPKPYQALVIDEAQDLSPAALRFLLNLVETPEHVYLTADASQSIYQCGFSWKQVHRTLAMAGRTILLKQNFRNTAQILAACAGILAGSSAGEEESVRQIPSAHHGDPPLLRLVNNDSDESEAIRDFFLEAARRYRLPTHSGAVLCTSRRAGEDIALRLTRLGMPAAFQSSKDVDITTPKVKVLTLHSAKGLEFPFVAVVGLDEGRFPRISADLPVEEAQMQEDEQRRLFFVGCSRAMRALLVCGSQATPSPFLTPLQPPVWRREV</sequence>
<evidence type="ECO:0000256" key="3">
    <source>
        <dbReference type="ARBA" id="ARBA00022801"/>
    </source>
</evidence>
<dbReference type="PANTHER" id="PTHR11070:SF45">
    <property type="entry name" value="DNA 3'-5' HELICASE"/>
    <property type="match status" value="1"/>
</dbReference>
<dbReference type="Pfam" id="PF05016">
    <property type="entry name" value="ParE_toxin"/>
    <property type="match status" value="1"/>
</dbReference>
<feature type="domain" description="UvrD-like helicase ATP-binding" evidence="11">
    <location>
        <begin position="223"/>
        <end position="506"/>
    </location>
</feature>
<dbReference type="SUPFAM" id="SSF52540">
    <property type="entry name" value="P-loop containing nucleoside triphosphate hydrolases"/>
    <property type="match status" value="1"/>
</dbReference>
<evidence type="ECO:0000256" key="9">
    <source>
        <dbReference type="ARBA" id="ARBA00048988"/>
    </source>
</evidence>
<dbReference type="SUPFAM" id="SSF143011">
    <property type="entry name" value="RelE-like"/>
    <property type="match status" value="1"/>
</dbReference>
<evidence type="ECO:0000256" key="5">
    <source>
        <dbReference type="ARBA" id="ARBA00022840"/>
    </source>
</evidence>
<dbReference type="Pfam" id="PF00580">
    <property type="entry name" value="UvrD-helicase"/>
    <property type="match status" value="1"/>
</dbReference>
<dbReference type="EMBL" id="CP000804">
    <property type="protein sequence ID" value="ABU60095.1"/>
    <property type="molecule type" value="Genomic_DNA"/>
</dbReference>
<keyword evidence="2 10" id="KW-0547">Nucleotide-binding</keyword>
<dbReference type="KEGG" id="rca:Rcas_4063"/>
<dbReference type="InterPro" id="IPR007712">
    <property type="entry name" value="RelE/ParE_toxin"/>
</dbReference>
<dbReference type="PANTHER" id="PTHR11070">
    <property type="entry name" value="UVRD / RECB / PCRA DNA HELICASE FAMILY MEMBER"/>
    <property type="match status" value="1"/>
</dbReference>
<dbReference type="GO" id="GO:0000725">
    <property type="term" value="P:recombinational repair"/>
    <property type="evidence" value="ECO:0007669"/>
    <property type="project" value="TreeGrafter"/>
</dbReference>
<keyword evidence="5 10" id="KW-0067">ATP-binding</keyword>